<dbReference type="InterPro" id="IPR052442">
    <property type="entry name" value="Env_Response_Regulator"/>
</dbReference>
<accession>A0A392PH46</accession>
<evidence type="ECO:0000313" key="2">
    <source>
        <dbReference type="EMBL" id="MCI10205.1"/>
    </source>
</evidence>
<comment type="caution">
    <text evidence="2">The sequence shown here is derived from an EMBL/GenBank/DDBJ whole genome shotgun (WGS) entry which is preliminary data.</text>
</comment>
<feature type="compositionally biased region" description="Basic and acidic residues" evidence="1">
    <location>
        <begin position="94"/>
        <end position="107"/>
    </location>
</feature>
<evidence type="ECO:0000256" key="1">
    <source>
        <dbReference type="SAM" id="MobiDB-lite"/>
    </source>
</evidence>
<name>A0A392PH46_9FABA</name>
<dbReference type="EMBL" id="LXQA010075373">
    <property type="protein sequence ID" value="MCI10205.1"/>
    <property type="molecule type" value="Genomic_DNA"/>
</dbReference>
<proteinExistence type="predicted"/>
<feature type="non-terminal residue" evidence="2">
    <location>
        <position position="1"/>
    </location>
</feature>
<reference evidence="2 3" key="1">
    <citation type="journal article" date="2018" name="Front. Plant Sci.">
        <title>Red Clover (Trifolium pratense) and Zigzag Clover (T. medium) - A Picture of Genomic Similarities and Differences.</title>
        <authorList>
            <person name="Dluhosova J."/>
            <person name="Istvanek J."/>
            <person name="Nedelnik J."/>
            <person name="Repkova J."/>
        </authorList>
    </citation>
    <scope>NUCLEOTIDE SEQUENCE [LARGE SCALE GENOMIC DNA]</scope>
    <source>
        <strain evidence="3">cv. 10/8</strain>
        <tissue evidence="2">Leaf</tissue>
    </source>
</reference>
<feature type="region of interest" description="Disordered" evidence="1">
    <location>
        <begin position="94"/>
        <end position="155"/>
    </location>
</feature>
<sequence>DEKRDPEKLRIEREELERRQKEEKARLQAEAKAAEEARRKAEAEAAAEAKRKRELEREAARQALQKMEKTVDINESCQFLEDLEMLGAVHDENTLSFKEEASPDDHQNGFGGIKLQGNPLEQLGLYMKVDDEDEEEELPQSTAEPSKDVEEGEID</sequence>
<dbReference type="AlphaFoldDB" id="A0A392PH46"/>
<dbReference type="Proteomes" id="UP000265520">
    <property type="component" value="Unassembled WGS sequence"/>
</dbReference>
<feature type="region of interest" description="Disordered" evidence="1">
    <location>
        <begin position="15"/>
        <end position="67"/>
    </location>
</feature>
<dbReference type="PANTHER" id="PTHR46136:SF33">
    <property type="entry name" value="TRANSCRIPTION FACTOR GTE10"/>
    <property type="match status" value="1"/>
</dbReference>
<evidence type="ECO:0000313" key="3">
    <source>
        <dbReference type="Proteomes" id="UP000265520"/>
    </source>
</evidence>
<dbReference type="PANTHER" id="PTHR46136">
    <property type="entry name" value="TRANSCRIPTION FACTOR GTE8"/>
    <property type="match status" value="1"/>
</dbReference>
<protein>
    <submittedName>
        <fullName evidence="2">Transcription factor GTE10</fullName>
    </submittedName>
</protein>
<organism evidence="2 3">
    <name type="scientific">Trifolium medium</name>
    <dbReference type="NCBI Taxonomy" id="97028"/>
    <lineage>
        <taxon>Eukaryota</taxon>
        <taxon>Viridiplantae</taxon>
        <taxon>Streptophyta</taxon>
        <taxon>Embryophyta</taxon>
        <taxon>Tracheophyta</taxon>
        <taxon>Spermatophyta</taxon>
        <taxon>Magnoliopsida</taxon>
        <taxon>eudicotyledons</taxon>
        <taxon>Gunneridae</taxon>
        <taxon>Pentapetalae</taxon>
        <taxon>rosids</taxon>
        <taxon>fabids</taxon>
        <taxon>Fabales</taxon>
        <taxon>Fabaceae</taxon>
        <taxon>Papilionoideae</taxon>
        <taxon>50 kb inversion clade</taxon>
        <taxon>NPAAA clade</taxon>
        <taxon>Hologalegina</taxon>
        <taxon>IRL clade</taxon>
        <taxon>Trifolieae</taxon>
        <taxon>Trifolium</taxon>
    </lineage>
</organism>
<keyword evidence="3" id="KW-1185">Reference proteome</keyword>